<sequence length="228" mass="26773">MDKLFWYSYYAMMGIELLILIPFILNYKLFDRPSLWIFYYIVSSIVFAVGSDVIGYLFHNNMWFFNFMNLVQFVIISLVYLSCIKNKVIKRVILFMPIVVALVFGLDIFVIEGFYHYNSISAGIKSIVILIYGVIFFWQMLNDKELIEKSIYIDTMPSFWYNSGIFLFYCTVFLFNISYNVLQQVFRPDPRGKVISGILTINNFVGIVSMILLYIGLSKLKKLRYADS</sequence>
<keyword evidence="1" id="KW-0472">Membrane</keyword>
<feature type="transmembrane region" description="Helical" evidence="1">
    <location>
        <begin position="63"/>
        <end position="81"/>
    </location>
</feature>
<feature type="transmembrane region" description="Helical" evidence="1">
    <location>
        <begin position="93"/>
        <end position="111"/>
    </location>
</feature>
<evidence type="ECO:0000256" key="1">
    <source>
        <dbReference type="SAM" id="Phobius"/>
    </source>
</evidence>
<keyword evidence="1" id="KW-1133">Transmembrane helix</keyword>
<dbReference type="OrthoDB" id="671105at2"/>
<evidence type="ECO:0000313" key="3">
    <source>
        <dbReference type="Proteomes" id="UP000320811"/>
    </source>
</evidence>
<organism evidence="2 3">
    <name type="scientific">Chitinophaga polysaccharea</name>
    <dbReference type="NCBI Taxonomy" id="1293035"/>
    <lineage>
        <taxon>Bacteria</taxon>
        <taxon>Pseudomonadati</taxon>
        <taxon>Bacteroidota</taxon>
        <taxon>Chitinophagia</taxon>
        <taxon>Chitinophagales</taxon>
        <taxon>Chitinophagaceae</taxon>
        <taxon>Chitinophaga</taxon>
    </lineage>
</organism>
<dbReference type="Proteomes" id="UP000320811">
    <property type="component" value="Unassembled WGS sequence"/>
</dbReference>
<feature type="transmembrane region" description="Helical" evidence="1">
    <location>
        <begin position="194"/>
        <end position="215"/>
    </location>
</feature>
<feature type="transmembrane region" description="Helical" evidence="1">
    <location>
        <begin position="159"/>
        <end position="182"/>
    </location>
</feature>
<proteinExistence type="predicted"/>
<evidence type="ECO:0008006" key="4">
    <source>
        <dbReference type="Google" id="ProtNLM"/>
    </source>
</evidence>
<comment type="caution">
    <text evidence="2">The sequence shown here is derived from an EMBL/GenBank/DDBJ whole genome shotgun (WGS) entry which is preliminary data.</text>
</comment>
<gene>
    <name evidence="2" type="ORF">FHW36_102408</name>
</gene>
<dbReference type="EMBL" id="VIWO01000002">
    <property type="protein sequence ID" value="TWF42647.1"/>
    <property type="molecule type" value="Genomic_DNA"/>
</dbReference>
<evidence type="ECO:0000313" key="2">
    <source>
        <dbReference type="EMBL" id="TWF42647.1"/>
    </source>
</evidence>
<dbReference type="RefSeq" id="WP_145666533.1">
    <property type="nucleotide sequence ID" value="NZ_VIWO01000002.1"/>
</dbReference>
<name>A0A561PX17_9BACT</name>
<dbReference type="AlphaFoldDB" id="A0A561PX17"/>
<reference evidence="2 3" key="1">
    <citation type="submission" date="2019-06" db="EMBL/GenBank/DDBJ databases">
        <title>Sorghum-associated microbial communities from plants grown in Nebraska, USA.</title>
        <authorList>
            <person name="Schachtman D."/>
        </authorList>
    </citation>
    <scope>NUCLEOTIDE SEQUENCE [LARGE SCALE GENOMIC DNA]</scope>
    <source>
        <strain evidence="2 3">1209</strain>
    </source>
</reference>
<protein>
    <recommendedName>
        <fullName evidence="4">YhhN-like protein</fullName>
    </recommendedName>
</protein>
<keyword evidence="1" id="KW-0812">Transmembrane</keyword>
<keyword evidence="3" id="KW-1185">Reference proteome</keyword>
<feature type="transmembrane region" description="Helical" evidence="1">
    <location>
        <begin position="37"/>
        <end position="57"/>
    </location>
</feature>
<feature type="transmembrane region" description="Helical" evidence="1">
    <location>
        <begin position="117"/>
        <end position="138"/>
    </location>
</feature>
<feature type="transmembrane region" description="Helical" evidence="1">
    <location>
        <begin position="6"/>
        <end position="25"/>
    </location>
</feature>
<accession>A0A561PX17</accession>